<accession>A0A7U2F6Y7</accession>
<organism evidence="2 3">
    <name type="scientific">Phaeosphaeria nodorum (strain SN15 / ATCC MYA-4574 / FGSC 10173)</name>
    <name type="common">Glume blotch fungus</name>
    <name type="synonym">Parastagonospora nodorum</name>
    <dbReference type="NCBI Taxonomy" id="321614"/>
    <lineage>
        <taxon>Eukaryota</taxon>
        <taxon>Fungi</taxon>
        <taxon>Dikarya</taxon>
        <taxon>Ascomycota</taxon>
        <taxon>Pezizomycotina</taxon>
        <taxon>Dothideomycetes</taxon>
        <taxon>Pleosporomycetidae</taxon>
        <taxon>Pleosporales</taxon>
        <taxon>Pleosporineae</taxon>
        <taxon>Phaeosphaeriaceae</taxon>
        <taxon>Parastagonospora</taxon>
    </lineage>
</organism>
<dbReference type="OMA" id="QEERTWI"/>
<evidence type="ECO:0000256" key="1">
    <source>
        <dbReference type="SAM" id="MobiDB-lite"/>
    </source>
</evidence>
<keyword evidence="3" id="KW-1185">Reference proteome</keyword>
<gene>
    <name evidence="2" type="ORF">JI435_144110</name>
</gene>
<dbReference type="AlphaFoldDB" id="A0A7U2F6Y7"/>
<reference evidence="3" key="1">
    <citation type="journal article" date="2021" name="BMC Genomics">
        <title>Chromosome-level genome assembly and manually-curated proteome of model necrotroph Parastagonospora nodorum Sn15 reveals a genome-wide trove of candidate effector homologs, and redundancy of virulence-related functions within an accessory chromosome.</title>
        <authorList>
            <person name="Bertazzoni S."/>
            <person name="Jones D.A.B."/>
            <person name="Phan H.T."/>
            <person name="Tan K.-C."/>
            <person name="Hane J.K."/>
        </authorList>
    </citation>
    <scope>NUCLEOTIDE SEQUENCE [LARGE SCALE GENOMIC DNA]</scope>
    <source>
        <strain evidence="3">SN15 / ATCC MYA-4574 / FGSC 10173)</strain>
    </source>
</reference>
<dbReference type="EMBL" id="CP069031">
    <property type="protein sequence ID" value="QRC99502.1"/>
    <property type="molecule type" value="Genomic_DNA"/>
</dbReference>
<dbReference type="KEGG" id="pno:SNOG_14411"/>
<proteinExistence type="predicted"/>
<feature type="compositionally biased region" description="Basic and acidic residues" evidence="1">
    <location>
        <begin position="90"/>
        <end position="100"/>
    </location>
</feature>
<feature type="compositionally biased region" description="Polar residues" evidence="1">
    <location>
        <begin position="1"/>
        <end position="12"/>
    </location>
</feature>
<sequence>MSGNQTSPTVCASSTSTSTLRDTDHSIGSPELPPRASRRLLAAATSRLPSSRLKGAPGAIVFHPEDDTDSEIELFPTKSRKGSKRQKVNHPNDDENDGHRARISISPSPDSDIESVQQLALVHPVIKRARRIIDPQNAADATLIASTSRAGADYYDSDAEDLTGPIKGMKDTANHFRNVKWGAYATDKSNDAEFPTTPVFRAFVPGRFERLADGTAFDQKRKLIVKLTDAKGTKHIYANPPPREWTNQDAITALNKKTVQQIRRNTDVKFRAGVNEYVEVERAWILAHLKDGGPEHSWARFVNEFNKEFAGKVVEGAKDERPMRSQSSLSKEVSGRKEFYGKGVVPVLSKAAKK</sequence>
<dbReference type="RefSeq" id="XP_001804599.1">
    <property type="nucleotide sequence ID" value="XM_001804547.1"/>
</dbReference>
<feature type="compositionally biased region" description="Basic residues" evidence="1">
    <location>
        <begin position="78"/>
        <end position="88"/>
    </location>
</feature>
<feature type="region of interest" description="Disordered" evidence="1">
    <location>
        <begin position="1"/>
        <end position="112"/>
    </location>
</feature>
<evidence type="ECO:0000313" key="2">
    <source>
        <dbReference type="EMBL" id="QRC99502.1"/>
    </source>
</evidence>
<dbReference type="VEuPathDB" id="FungiDB:JI435_144110"/>
<evidence type="ECO:0000313" key="3">
    <source>
        <dbReference type="Proteomes" id="UP000663193"/>
    </source>
</evidence>
<protein>
    <submittedName>
        <fullName evidence="2">Uncharacterized protein</fullName>
    </submittedName>
</protein>
<dbReference type="OrthoDB" id="3788624at2759"/>
<name>A0A7U2F6Y7_PHANO</name>
<dbReference type="Proteomes" id="UP000663193">
    <property type="component" value="Chromosome 9"/>
</dbReference>
<feature type="compositionally biased region" description="Low complexity" evidence="1">
    <location>
        <begin position="39"/>
        <end position="53"/>
    </location>
</feature>